<name>A0A0R1W183_9LACO</name>
<sequence>MNSRLLKIQNGFNFRELGGYQTQDGHHVKSHKIIRSGKLVDLSDQDLTYLADYGVIENIDFRSPKEAKNEPDRLSKGMSYIFDPVFRYDETESSHAEQKEDDDMAKVAGLGHKNMMSAYHNLITDTHPQKAYQQFFERLLTNTQDNQSILFHCSAGKDRTGIGAYLFLRALGVDAATAKQDYLLTNEVTRAAIQASLDQLNSKEPILVENVKALNSVNEDYLAQAMSDLKLMSGTVDNYLQEVLNLSTSDLNDLKKIYLTA</sequence>
<gene>
    <name evidence="2" type="ORF">FC15_GL000739</name>
</gene>
<accession>A0A0R1W183</accession>
<dbReference type="InterPro" id="IPR029021">
    <property type="entry name" value="Prot-tyrosine_phosphatase-like"/>
</dbReference>
<organism evidence="2 3">
    <name type="scientific">Lapidilactobacillus concavus DSM 17758</name>
    <dbReference type="NCBI Taxonomy" id="1423735"/>
    <lineage>
        <taxon>Bacteria</taxon>
        <taxon>Bacillati</taxon>
        <taxon>Bacillota</taxon>
        <taxon>Bacilli</taxon>
        <taxon>Lactobacillales</taxon>
        <taxon>Lactobacillaceae</taxon>
        <taxon>Lapidilactobacillus</taxon>
    </lineage>
</organism>
<evidence type="ECO:0000313" key="2">
    <source>
        <dbReference type="EMBL" id="KRM08060.1"/>
    </source>
</evidence>
<dbReference type="STRING" id="1423735.FC15_GL000739"/>
<protein>
    <submittedName>
        <fullName evidence="2">Serine tyrosine protein phosphatase</fullName>
    </submittedName>
</protein>
<dbReference type="InterPro" id="IPR000387">
    <property type="entry name" value="Tyr_Pase_dom"/>
</dbReference>
<dbReference type="OrthoDB" id="1188001at2"/>
<dbReference type="InterPro" id="IPR026893">
    <property type="entry name" value="Tyr/Ser_Pase_IphP-type"/>
</dbReference>
<dbReference type="SUPFAM" id="SSF52799">
    <property type="entry name" value="(Phosphotyrosine protein) phosphatases II"/>
    <property type="match status" value="1"/>
</dbReference>
<dbReference type="InterPro" id="IPR016130">
    <property type="entry name" value="Tyr_Pase_AS"/>
</dbReference>
<dbReference type="GO" id="GO:0004721">
    <property type="term" value="F:phosphoprotein phosphatase activity"/>
    <property type="evidence" value="ECO:0007669"/>
    <property type="project" value="InterPro"/>
</dbReference>
<dbReference type="AlphaFoldDB" id="A0A0R1W183"/>
<comment type="caution">
    <text evidence="2">The sequence shown here is derived from an EMBL/GenBank/DDBJ whole genome shotgun (WGS) entry which is preliminary data.</text>
</comment>
<keyword evidence="3" id="KW-1185">Reference proteome</keyword>
<reference evidence="2 3" key="1">
    <citation type="journal article" date="2015" name="Genome Announc.">
        <title>Expanding the biotechnology potential of lactobacilli through comparative genomics of 213 strains and associated genera.</title>
        <authorList>
            <person name="Sun Z."/>
            <person name="Harris H.M."/>
            <person name="McCann A."/>
            <person name="Guo C."/>
            <person name="Argimon S."/>
            <person name="Zhang W."/>
            <person name="Yang X."/>
            <person name="Jeffery I.B."/>
            <person name="Cooney J.C."/>
            <person name="Kagawa T.F."/>
            <person name="Liu W."/>
            <person name="Song Y."/>
            <person name="Salvetti E."/>
            <person name="Wrobel A."/>
            <person name="Rasinkangas P."/>
            <person name="Parkhill J."/>
            <person name="Rea M.C."/>
            <person name="O'Sullivan O."/>
            <person name="Ritari J."/>
            <person name="Douillard F.P."/>
            <person name="Paul Ross R."/>
            <person name="Yang R."/>
            <person name="Briner A.E."/>
            <person name="Felis G.E."/>
            <person name="de Vos W.M."/>
            <person name="Barrangou R."/>
            <person name="Klaenhammer T.R."/>
            <person name="Caufield P.W."/>
            <person name="Cui Y."/>
            <person name="Zhang H."/>
            <person name="O'Toole P.W."/>
        </authorList>
    </citation>
    <scope>NUCLEOTIDE SEQUENCE [LARGE SCALE GENOMIC DNA]</scope>
    <source>
        <strain evidence="2 3">DSM 17758</strain>
    </source>
</reference>
<dbReference type="PROSITE" id="PS00383">
    <property type="entry name" value="TYR_PHOSPHATASE_1"/>
    <property type="match status" value="1"/>
</dbReference>
<dbReference type="Pfam" id="PF13350">
    <property type="entry name" value="Y_phosphatase3"/>
    <property type="match status" value="1"/>
</dbReference>
<proteinExistence type="predicted"/>
<dbReference type="PATRIC" id="fig|1423735.3.peg.770"/>
<evidence type="ECO:0000259" key="1">
    <source>
        <dbReference type="PROSITE" id="PS50056"/>
    </source>
</evidence>
<dbReference type="Gene3D" id="3.90.190.10">
    <property type="entry name" value="Protein tyrosine phosphatase superfamily"/>
    <property type="match status" value="1"/>
</dbReference>
<dbReference type="Proteomes" id="UP000051315">
    <property type="component" value="Unassembled WGS sequence"/>
</dbReference>
<evidence type="ECO:0000313" key="3">
    <source>
        <dbReference type="Proteomes" id="UP000051315"/>
    </source>
</evidence>
<dbReference type="EMBL" id="AZFX01000094">
    <property type="protein sequence ID" value="KRM08060.1"/>
    <property type="molecule type" value="Genomic_DNA"/>
</dbReference>
<dbReference type="RefSeq" id="WP_057825722.1">
    <property type="nucleotide sequence ID" value="NZ_AZFX01000094.1"/>
</dbReference>
<dbReference type="PROSITE" id="PS50056">
    <property type="entry name" value="TYR_PHOSPHATASE_2"/>
    <property type="match status" value="1"/>
</dbReference>
<feature type="domain" description="Tyrosine specific protein phosphatases" evidence="1">
    <location>
        <begin position="130"/>
        <end position="201"/>
    </location>
</feature>